<dbReference type="InterPro" id="IPR036188">
    <property type="entry name" value="FAD/NAD-bd_sf"/>
</dbReference>
<evidence type="ECO:0000259" key="1">
    <source>
        <dbReference type="Pfam" id="PF01494"/>
    </source>
</evidence>
<dbReference type="RefSeq" id="WP_174405092.1">
    <property type="nucleotide sequence ID" value="NZ_BLVO01000013.1"/>
</dbReference>
<dbReference type="SUPFAM" id="SSF51905">
    <property type="entry name" value="FAD/NAD(P)-binding domain"/>
    <property type="match status" value="1"/>
</dbReference>
<dbReference type="GO" id="GO:0016628">
    <property type="term" value="F:oxidoreductase activity, acting on the CH-CH group of donors, NAD or NADP as acceptor"/>
    <property type="evidence" value="ECO:0007669"/>
    <property type="project" value="InterPro"/>
</dbReference>
<dbReference type="PRINTS" id="PR00420">
    <property type="entry name" value="RNGMNOXGNASE"/>
</dbReference>
<dbReference type="InterPro" id="IPR011777">
    <property type="entry name" value="Geranylgeranyl_Rdtase_fam"/>
</dbReference>
<keyword evidence="3" id="KW-1185">Reference proteome</keyword>
<protein>
    <submittedName>
        <fullName evidence="2">Geranylgeranyl reductase</fullName>
    </submittedName>
</protein>
<dbReference type="NCBIfam" id="TIGR02032">
    <property type="entry name" value="GG-red-SF"/>
    <property type="match status" value="1"/>
</dbReference>
<dbReference type="AlphaFoldDB" id="A0A7J0BIE9"/>
<dbReference type="PANTHER" id="PTHR42685">
    <property type="entry name" value="GERANYLGERANYL DIPHOSPHATE REDUCTASE"/>
    <property type="match status" value="1"/>
</dbReference>
<dbReference type="Proteomes" id="UP000503840">
    <property type="component" value="Unassembled WGS sequence"/>
</dbReference>
<organism evidence="2 3">
    <name type="scientific">Desulfovibrio subterraneus</name>
    <dbReference type="NCBI Taxonomy" id="2718620"/>
    <lineage>
        <taxon>Bacteria</taxon>
        <taxon>Pseudomonadati</taxon>
        <taxon>Thermodesulfobacteriota</taxon>
        <taxon>Desulfovibrionia</taxon>
        <taxon>Desulfovibrionales</taxon>
        <taxon>Desulfovibrionaceae</taxon>
        <taxon>Desulfovibrio</taxon>
    </lineage>
</organism>
<reference evidence="2 3" key="1">
    <citation type="submission" date="2020-05" db="EMBL/GenBank/DDBJ databases">
        <title>Draft genome sequence of Desulfovibrio sp. strain HN2T.</title>
        <authorList>
            <person name="Ueno A."/>
            <person name="Tamazawa S."/>
            <person name="Tamamura S."/>
            <person name="Murakami T."/>
            <person name="Kiyama T."/>
            <person name="Inomata H."/>
            <person name="Amano Y."/>
            <person name="Miyakawa K."/>
            <person name="Tamaki H."/>
            <person name="Naganuma T."/>
            <person name="Kaneko K."/>
        </authorList>
    </citation>
    <scope>NUCLEOTIDE SEQUENCE [LARGE SCALE GENOMIC DNA]</scope>
    <source>
        <strain evidence="2 3">HN2</strain>
    </source>
</reference>
<dbReference type="PANTHER" id="PTHR42685:SF22">
    <property type="entry name" value="CONDITIONED MEDIUM FACTOR RECEPTOR 1"/>
    <property type="match status" value="1"/>
</dbReference>
<feature type="domain" description="FAD-binding" evidence="1">
    <location>
        <begin position="4"/>
        <end position="173"/>
    </location>
</feature>
<accession>A0A7J0BIE9</accession>
<comment type="caution">
    <text evidence="2">The sequence shown here is derived from an EMBL/GenBank/DDBJ whole genome shotgun (WGS) entry which is preliminary data.</text>
</comment>
<dbReference type="InterPro" id="IPR050407">
    <property type="entry name" value="Geranylgeranyl_reductase"/>
</dbReference>
<proteinExistence type="predicted"/>
<dbReference type="Pfam" id="PF01494">
    <property type="entry name" value="FAD_binding_3"/>
    <property type="match status" value="1"/>
</dbReference>
<dbReference type="Gene3D" id="3.50.50.60">
    <property type="entry name" value="FAD/NAD(P)-binding domain"/>
    <property type="match status" value="1"/>
</dbReference>
<sequence length="383" mass="42156">MRSEYDVVVVGGGPAGATAALAVARRGCSVLVIEASDLPREKLCGGLLSRKTVRIVNRLHGTTDEDLVRLGIINYSSNGYRIVFDSKPLCDDVYDYPFHFVERAVLDAWLLDRAVEAGADLLTGVPVRDVNLATGAVVLRDGRMVRGRRIIGADGANSVVRRSFPVDKRAWTKSLASTVEVRIPRAQYPKDVAVPEVHIGPIAEGYGWVFPNSDHVVVGLGGRMPGGGNIAALFRVFCHELGIHDTDSLQLKGHPLPFGNYLPRLVHGKGVLAGDAGGLVEPVFGEGIYFAIRSGEAAGESICRSLKRHRSPEAEYMRELRRDVYGEILGSRRMQRVLYFFDRNGLNPLVKWGVRVGREVLLDVIHGRRSFRLFRKLPDNLRA</sequence>
<dbReference type="GO" id="GO:0071949">
    <property type="term" value="F:FAD binding"/>
    <property type="evidence" value="ECO:0007669"/>
    <property type="project" value="InterPro"/>
</dbReference>
<dbReference type="EMBL" id="BLVO01000013">
    <property type="protein sequence ID" value="GFM33429.1"/>
    <property type="molecule type" value="Genomic_DNA"/>
</dbReference>
<gene>
    <name evidence="2" type="ORF">DSM101010T_17940</name>
</gene>
<evidence type="ECO:0000313" key="2">
    <source>
        <dbReference type="EMBL" id="GFM33429.1"/>
    </source>
</evidence>
<dbReference type="InterPro" id="IPR002938">
    <property type="entry name" value="FAD-bd"/>
</dbReference>
<evidence type="ECO:0000313" key="3">
    <source>
        <dbReference type="Proteomes" id="UP000503840"/>
    </source>
</evidence>
<name>A0A7J0BIE9_9BACT</name>